<feature type="compositionally biased region" description="Polar residues" evidence="1">
    <location>
        <begin position="159"/>
        <end position="169"/>
    </location>
</feature>
<dbReference type="STRING" id="205917.A0A4Y9Y9B5"/>
<feature type="compositionally biased region" description="Low complexity" evidence="1">
    <location>
        <begin position="325"/>
        <end position="334"/>
    </location>
</feature>
<evidence type="ECO:0000256" key="1">
    <source>
        <dbReference type="SAM" id="MobiDB-lite"/>
    </source>
</evidence>
<dbReference type="EMBL" id="SEOQ01000639">
    <property type="protein sequence ID" value="TFY59104.1"/>
    <property type="molecule type" value="Genomic_DNA"/>
</dbReference>
<feature type="region of interest" description="Disordered" evidence="1">
    <location>
        <begin position="303"/>
        <end position="401"/>
    </location>
</feature>
<sequence length="401" mass="42819">MNATYDGTAIPTWNADMDSPIIQQFSPRSSELYGGMSRIESVYDGQTVANMLTIPPATYGRSEAVSPIYGLNGTLRGGRYSPYTTNPPANFDIPSTRSSGLENLFREQSELEKSIAALRLLASSPADPRSSQAISVASERGVDPEFMTVPPRSGPESASVRSEFSLSSFPQPPEARRSSRSKSMLSVELLPPRMPAAMTTIAEMQSLPSSARNSEDTLQLNIGQGGRFESAGTQFDVTSFIEGEPSLCLKIFCSISNLMINTGHKKGNSSLSALKPSPVDADADSDIIDSATIVTVERQISSTRRAQVVRVNTNTTQPPPTDNVAPAPGDSSSNPPSPDTSRQSPTKARLAGKTPIMDAGGRIVGLPARPKLGKISAPLRQSMEEPSPTAFQRPRPPPLVL</sequence>
<proteinExistence type="predicted"/>
<accession>A0A4Y9Y9B5</accession>
<comment type="caution">
    <text evidence="2">The sequence shown here is derived from an EMBL/GenBank/DDBJ whole genome shotgun (WGS) entry which is preliminary data.</text>
</comment>
<evidence type="ECO:0000313" key="2">
    <source>
        <dbReference type="EMBL" id="TFY59104.1"/>
    </source>
</evidence>
<protein>
    <submittedName>
        <fullName evidence="2">Uncharacterized protein</fullName>
    </submittedName>
</protein>
<dbReference type="Proteomes" id="UP000298327">
    <property type="component" value="Unassembled WGS sequence"/>
</dbReference>
<feature type="region of interest" description="Disordered" evidence="1">
    <location>
        <begin position="128"/>
        <end position="183"/>
    </location>
</feature>
<feature type="compositionally biased region" description="Low complexity" evidence="1">
    <location>
        <begin position="303"/>
        <end position="316"/>
    </location>
</feature>
<gene>
    <name evidence="2" type="ORF">EVG20_g7907</name>
</gene>
<dbReference type="OrthoDB" id="2564696at2759"/>
<dbReference type="AlphaFoldDB" id="A0A4Y9Y9B5"/>
<name>A0A4Y9Y9B5_9AGAM</name>
<organism evidence="2 3">
    <name type="scientific">Dentipellis fragilis</name>
    <dbReference type="NCBI Taxonomy" id="205917"/>
    <lineage>
        <taxon>Eukaryota</taxon>
        <taxon>Fungi</taxon>
        <taxon>Dikarya</taxon>
        <taxon>Basidiomycota</taxon>
        <taxon>Agaricomycotina</taxon>
        <taxon>Agaricomycetes</taxon>
        <taxon>Russulales</taxon>
        <taxon>Hericiaceae</taxon>
        <taxon>Dentipellis</taxon>
    </lineage>
</organism>
<keyword evidence="3" id="KW-1185">Reference proteome</keyword>
<reference evidence="2 3" key="1">
    <citation type="submission" date="2019-02" db="EMBL/GenBank/DDBJ databases">
        <title>Genome sequencing of the rare red list fungi Dentipellis fragilis.</title>
        <authorList>
            <person name="Buettner E."/>
            <person name="Kellner H."/>
        </authorList>
    </citation>
    <scope>NUCLEOTIDE SEQUENCE [LARGE SCALE GENOMIC DNA]</scope>
    <source>
        <strain evidence="2 3">DSM 105465</strain>
    </source>
</reference>
<evidence type="ECO:0000313" key="3">
    <source>
        <dbReference type="Proteomes" id="UP000298327"/>
    </source>
</evidence>